<dbReference type="Proteomes" id="UP001230207">
    <property type="component" value="Unassembled WGS sequence"/>
</dbReference>
<evidence type="ECO:0000256" key="1">
    <source>
        <dbReference type="SAM" id="Phobius"/>
    </source>
</evidence>
<protein>
    <submittedName>
        <fullName evidence="3">TolB-like protein</fullName>
    </submittedName>
</protein>
<evidence type="ECO:0000313" key="4">
    <source>
        <dbReference type="Proteomes" id="UP001230207"/>
    </source>
</evidence>
<evidence type="ECO:0000259" key="2">
    <source>
        <dbReference type="Pfam" id="PF04052"/>
    </source>
</evidence>
<keyword evidence="1" id="KW-1133">Transmembrane helix</keyword>
<dbReference type="InterPro" id="IPR007195">
    <property type="entry name" value="TolB_N"/>
</dbReference>
<feature type="transmembrane region" description="Helical" evidence="1">
    <location>
        <begin position="165"/>
        <end position="184"/>
    </location>
</feature>
<comment type="caution">
    <text evidence="3">The sequence shown here is derived from an EMBL/GenBank/DDBJ whole genome shotgun (WGS) entry which is preliminary data.</text>
</comment>
<dbReference type="Pfam" id="PF04052">
    <property type="entry name" value="TolB_N"/>
    <property type="match status" value="1"/>
</dbReference>
<dbReference type="SUPFAM" id="SSF52964">
    <property type="entry name" value="TolB, N-terminal domain"/>
    <property type="match status" value="1"/>
</dbReference>
<name>A0ABU0BTC6_9HYPH</name>
<evidence type="ECO:0000313" key="3">
    <source>
        <dbReference type="EMBL" id="MDQ0321522.1"/>
    </source>
</evidence>
<reference evidence="3 4" key="1">
    <citation type="submission" date="2023-07" db="EMBL/GenBank/DDBJ databases">
        <title>Genomic Encyclopedia of Type Strains, Phase IV (KMG-IV): sequencing the most valuable type-strain genomes for metagenomic binning, comparative biology and taxonomic classification.</title>
        <authorList>
            <person name="Goeker M."/>
        </authorList>
    </citation>
    <scope>NUCLEOTIDE SEQUENCE [LARGE SCALE GENOMIC DNA]</scope>
    <source>
        <strain evidence="3 4">DSM 1112</strain>
    </source>
</reference>
<keyword evidence="1" id="KW-0812">Transmembrane</keyword>
<feature type="domain" description="TolB N-terminal" evidence="2">
    <location>
        <begin position="197"/>
        <end position="291"/>
    </location>
</feature>
<accession>A0ABU0BTC6</accession>
<keyword evidence="4" id="KW-1185">Reference proteome</keyword>
<gene>
    <name evidence="3" type="ORF">QO002_003660</name>
</gene>
<organism evidence="3 4">
    <name type="scientific">Pararhizobium capsulatum DSM 1112</name>
    <dbReference type="NCBI Taxonomy" id="1121113"/>
    <lineage>
        <taxon>Bacteria</taxon>
        <taxon>Pseudomonadati</taxon>
        <taxon>Pseudomonadota</taxon>
        <taxon>Alphaproteobacteria</taxon>
        <taxon>Hyphomicrobiales</taxon>
        <taxon>Rhizobiaceae</taxon>
        <taxon>Rhizobium/Agrobacterium group</taxon>
        <taxon>Pararhizobium</taxon>
    </lineage>
</organism>
<dbReference type="RefSeq" id="WP_307232207.1">
    <property type="nucleotide sequence ID" value="NZ_JAUSVF010000001.1"/>
</dbReference>
<dbReference type="Gene3D" id="3.40.50.10070">
    <property type="entry name" value="TolB, N-terminal domain"/>
    <property type="match status" value="1"/>
</dbReference>
<sequence length="337" mass="36909">MLTSWPKERAKEPVYPFPGEEGVRQELERIIESSAFKATPRRKKLLRYLVEELLAGRGHELKGYTIATLVFGRDESFDPQTDPVVRLEARRLRHDLDSYYVSAGRGNPLRISIPKGQYAPTIEKADTDTPAVPVTSAATEGVYVAPELGPENTAVSSKLFRRATLAAAIAIVLIFAAVIYATVFSQPGSFSRSSAVNSTALAVLPFETEGDDPANAALAKDMADEIMNGLSRFEGIHLYMPSAADKSLSGPDPIEFGNRLNLTYVVNGTINAAAEKMLRVNVRLIDVRSQRILWIGSYDRSYSAERLNALQREIAPSVASVIGQPDGRMRVDEVLGL</sequence>
<dbReference type="EMBL" id="JAUSVF010000001">
    <property type="protein sequence ID" value="MDQ0321522.1"/>
    <property type="molecule type" value="Genomic_DNA"/>
</dbReference>
<proteinExistence type="predicted"/>
<keyword evidence="1" id="KW-0472">Membrane</keyword>